<dbReference type="Proteomes" id="UP000314294">
    <property type="component" value="Unassembled WGS sequence"/>
</dbReference>
<accession>A0A4Z2EC70</accession>
<dbReference type="GO" id="GO:0016485">
    <property type="term" value="P:protein processing"/>
    <property type="evidence" value="ECO:0007669"/>
    <property type="project" value="TreeGrafter"/>
</dbReference>
<dbReference type="GO" id="GO:0046872">
    <property type="term" value="F:metal ion binding"/>
    <property type="evidence" value="ECO:0007669"/>
    <property type="project" value="InterPro"/>
</dbReference>
<dbReference type="PANTHER" id="PTHR43016">
    <property type="entry name" value="PRESEQUENCE PROTEASE"/>
    <property type="match status" value="1"/>
</dbReference>
<dbReference type="EMBL" id="SRLO01010250">
    <property type="protein sequence ID" value="TNN26446.1"/>
    <property type="molecule type" value="Genomic_DNA"/>
</dbReference>
<evidence type="ECO:0000313" key="1">
    <source>
        <dbReference type="EMBL" id="TNN26446.1"/>
    </source>
</evidence>
<comment type="caution">
    <text evidence="1">The sequence shown here is derived from an EMBL/GenBank/DDBJ whole genome shotgun (WGS) entry which is preliminary data.</text>
</comment>
<dbReference type="Gene3D" id="3.30.830.10">
    <property type="entry name" value="Metalloenzyme, LuxS/M16 peptidase-like"/>
    <property type="match status" value="1"/>
</dbReference>
<dbReference type="AlphaFoldDB" id="A0A4Z2EC70"/>
<name>A0A4Z2EC70_9TELE</name>
<dbReference type="GO" id="GO:0005759">
    <property type="term" value="C:mitochondrial matrix"/>
    <property type="evidence" value="ECO:0007669"/>
    <property type="project" value="TreeGrafter"/>
</dbReference>
<dbReference type="PANTHER" id="PTHR43016:SF13">
    <property type="entry name" value="PRESEQUENCE PROTEASE, MITOCHONDRIAL"/>
    <property type="match status" value="1"/>
</dbReference>
<gene>
    <name evidence="1" type="primary">pitrm1_3</name>
    <name evidence="1" type="ORF">EYF80_063417</name>
</gene>
<dbReference type="GO" id="GO:0004222">
    <property type="term" value="F:metalloendopeptidase activity"/>
    <property type="evidence" value="ECO:0007669"/>
    <property type="project" value="TreeGrafter"/>
</dbReference>
<keyword evidence="2" id="KW-1185">Reference proteome</keyword>
<sequence>MAEEDGEKVKQIISQTLDRVIQEGFEEERIEALLHKIEIQMKHQSTNFGLSLASYIASSWNHGGDPVELLQLSDSVAKFRRALKENPRLLQDKVQHYFKVSGRTSRDLNHFPL</sequence>
<keyword evidence="1" id="KW-0645">Protease</keyword>
<proteinExistence type="predicted"/>
<protein>
    <submittedName>
        <fullName evidence="1">Presequence protease, mitochondrial</fullName>
    </submittedName>
</protein>
<dbReference type="SUPFAM" id="SSF63411">
    <property type="entry name" value="LuxS/MPP-like metallohydrolase"/>
    <property type="match status" value="1"/>
</dbReference>
<reference evidence="1 2" key="1">
    <citation type="submission" date="2019-03" db="EMBL/GenBank/DDBJ databases">
        <title>First draft genome of Liparis tanakae, snailfish: a comprehensive survey of snailfish specific genes.</title>
        <authorList>
            <person name="Kim W."/>
            <person name="Song I."/>
            <person name="Jeong J.-H."/>
            <person name="Kim D."/>
            <person name="Kim S."/>
            <person name="Ryu S."/>
            <person name="Song J.Y."/>
            <person name="Lee S.K."/>
        </authorList>
    </citation>
    <scope>NUCLEOTIDE SEQUENCE [LARGE SCALE GENOMIC DNA]</scope>
    <source>
        <tissue evidence="1">Muscle</tissue>
    </source>
</reference>
<evidence type="ECO:0000313" key="2">
    <source>
        <dbReference type="Proteomes" id="UP000314294"/>
    </source>
</evidence>
<dbReference type="InterPro" id="IPR011249">
    <property type="entry name" value="Metalloenz_LuxS/M16"/>
</dbReference>
<dbReference type="OrthoDB" id="10250783at2759"/>
<organism evidence="1 2">
    <name type="scientific">Liparis tanakae</name>
    <name type="common">Tanaka's snailfish</name>
    <dbReference type="NCBI Taxonomy" id="230148"/>
    <lineage>
        <taxon>Eukaryota</taxon>
        <taxon>Metazoa</taxon>
        <taxon>Chordata</taxon>
        <taxon>Craniata</taxon>
        <taxon>Vertebrata</taxon>
        <taxon>Euteleostomi</taxon>
        <taxon>Actinopterygii</taxon>
        <taxon>Neopterygii</taxon>
        <taxon>Teleostei</taxon>
        <taxon>Neoteleostei</taxon>
        <taxon>Acanthomorphata</taxon>
        <taxon>Eupercaria</taxon>
        <taxon>Perciformes</taxon>
        <taxon>Cottioidei</taxon>
        <taxon>Cottales</taxon>
        <taxon>Liparidae</taxon>
        <taxon>Liparis</taxon>
    </lineage>
</organism>
<keyword evidence="1" id="KW-0378">Hydrolase</keyword>